<dbReference type="CDD" id="cd11314">
    <property type="entry name" value="AmyAc_arch_bac_plant_AmyA"/>
    <property type="match status" value="1"/>
</dbReference>
<dbReference type="Pfam" id="PF00128">
    <property type="entry name" value="Alpha-amylase"/>
    <property type="match status" value="1"/>
</dbReference>
<dbReference type="EC" id="3.2.1.1" evidence="6"/>
<name>F8NAM9_9BACT</name>
<keyword evidence="7" id="KW-0732">Signal</keyword>
<comment type="similarity">
    <text evidence="1 5">Belongs to the glycosyl hydrolase 13 family.</text>
</comment>
<dbReference type="GO" id="GO:0043169">
    <property type="term" value="F:cation binding"/>
    <property type="evidence" value="ECO:0007669"/>
    <property type="project" value="InterPro"/>
</dbReference>
<dbReference type="GO" id="GO:0005975">
    <property type="term" value="P:carbohydrate metabolic process"/>
    <property type="evidence" value="ECO:0007669"/>
    <property type="project" value="InterPro"/>
</dbReference>
<evidence type="ECO:0000256" key="4">
    <source>
        <dbReference type="ARBA" id="ARBA00023295"/>
    </source>
</evidence>
<reference evidence="10" key="1">
    <citation type="journal article" date="2011" name="Stand. Genomic Sci.">
        <title>Non-contiguous finished genome sequence of the opportunistic oral pathogen Prevotella multisaccharivorax type strain (PPPA20).</title>
        <authorList>
            <person name="Pati A."/>
            <person name="Gronow S."/>
            <person name="Lu M."/>
            <person name="Lapidus A."/>
            <person name="Nolan M."/>
            <person name="Lucas S."/>
            <person name="Hammon N."/>
            <person name="Deshpande S."/>
            <person name="Cheng J.F."/>
            <person name="Tapia R."/>
            <person name="Han C."/>
            <person name="Goodwin L."/>
            <person name="Pitluck S."/>
            <person name="Liolios K."/>
            <person name="Pagani I."/>
            <person name="Mavromatis K."/>
            <person name="Mikhailova N."/>
            <person name="Huntemann M."/>
            <person name="Chen A."/>
            <person name="Palaniappan K."/>
            <person name="Land M."/>
            <person name="Hauser L."/>
            <person name="Detter J.C."/>
            <person name="Brambilla E.M."/>
            <person name="Rohde M."/>
            <person name="Goker M."/>
            <person name="Woyke T."/>
            <person name="Bristow J."/>
            <person name="Eisen J.A."/>
            <person name="Markowitz V."/>
            <person name="Hugenholtz P."/>
            <person name="Kyrpides N.C."/>
            <person name="Klenk H.P."/>
            <person name="Ivanova N."/>
        </authorList>
    </citation>
    <scope>NUCLEOTIDE SEQUENCE [LARGE SCALE GENOMIC DNA]</scope>
    <source>
        <strain evidence="10">DSM 17128</strain>
    </source>
</reference>
<dbReference type="SUPFAM" id="SSF51445">
    <property type="entry name" value="(Trans)glycosidases"/>
    <property type="match status" value="1"/>
</dbReference>
<evidence type="ECO:0000256" key="6">
    <source>
        <dbReference type="RuleBase" id="RU361134"/>
    </source>
</evidence>
<dbReference type="RefSeq" id="WP_007572613.1">
    <property type="nucleotide sequence ID" value="NZ_BPTS01000001.1"/>
</dbReference>
<keyword evidence="4 6" id="KW-0326">Glycosidase</keyword>
<evidence type="ECO:0000313" key="10">
    <source>
        <dbReference type="Proteomes" id="UP000002772"/>
    </source>
</evidence>
<protein>
    <recommendedName>
        <fullName evidence="6">Alpha-amylase</fullName>
        <ecNumber evidence="6">3.2.1.1</ecNumber>
    </recommendedName>
</protein>
<evidence type="ECO:0000256" key="3">
    <source>
        <dbReference type="ARBA" id="ARBA00023277"/>
    </source>
</evidence>
<dbReference type="GO" id="GO:0004556">
    <property type="term" value="F:alpha-amylase activity"/>
    <property type="evidence" value="ECO:0007669"/>
    <property type="project" value="UniProtKB-UniRule"/>
</dbReference>
<feature type="chain" id="PRO_5003375554" description="Alpha-amylase" evidence="7">
    <location>
        <begin position="21"/>
        <end position="608"/>
    </location>
</feature>
<dbReference type="eggNOG" id="COG0366">
    <property type="taxonomic scope" value="Bacteria"/>
</dbReference>
<proteinExistence type="inferred from homology"/>
<keyword evidence="2 6" id="KW-0378">Hydrolase</keyword>
<sequence length="608" mass="67066">MKHVYSLLLSLILLPLGALAQGWPANYGGVMLQAFCWDSYSDTQWTNLTTQADTLSKYFKLIWVPQSGWCKASTNNMGYYPIYWFNQKSAFGTEADLRTMIKTYKAKGTGIIADVVINHKNGMSKWCDFADETVTGQNTGKKYSVSWDHTNYTQICSDDEAQTGTDSEAKGKIKGAKDTGLNDGGCRDLDHTNATTQQNVKTYEDFLLNEMGYTGFRYDFVKGYDPAYVKMYNEAAKPQFSVGEYWQGSVTDSKSGDHPFGGVKDWVDATGKTSATFDFPMKYLIKSAFSGEWGKLAAYTTATLTGVEPQYAVTFVDNHDTGEPHDNPDPQRANIAAANAYILAMPGTPCIWLSHWQSYKTLIKKCILARQLAGVTNTSKVITSEANTNGYVLCVEGSKGSVLLLLGKPNYNTKDYQLACEGENFKYYVSDGLDLTAIKNIPEEKSSHEIPSFCKVNKGEVCAFFEVPVSWGTVSKINCWAWDAKGNYTGGNWPGVACTLVGTHSNGSKVYKWTWDGSYTDTKASTPTHIIFSANTGKPQQNDMEFKNGNYYGLSTVYGNVIDIATGIKSLKANASSDNAWFTLSGMRLSKGPVQKGVYIHNGQKVVK</sequence>
<dbReference type="Gene3D" id="3.20.20.80">
    <property type="entry name" value="Glycosidases"/>
    <property type="match status" value="1"/>
</dbReference>
<dbReference type="InterPro" id="IPR013783">
    <property type="entry name" value="Ig-like_fold"/>
</dbReference>
<evidence type="ECO:0000256" key="5">
    <source>
        <dbReference type="RuleBase" id="RU003615"/>
    </source>
</evidence>
<organism evidence="9 10">
    <name type="scientific">Hallella multisaccharivorax DSM 17128</name>
    <dbReference type="NCBI Taxonomy" id="688246"/>
    <lineage>
        <taxon>Bacteria</taxon>
        <taxon>Pseudomonadati</taxon>
        <taxon>Bacteroidota</taxon>
        <taxon>Bacteroidia</taxon>
        <taxon>Bacteroidales</taxon>
        <taxon>Prevotellaceae</taxon>
        <taxon>Hallella</taxon>
    </lineage>
</organism>
<dbReference type="SMART" id="SM00642">
    <property type="entry name" value="Aamy"/>
    <property type="match status" value="1"/>
</dbReference>
<evidence type="ECO:0000256" key="7">
    <source>
        <dbReference type="SAM" id="SignalP"/>
    </source>
</evidence>
<evidence type="ECO:0000259" key="8">
    <source>
        <dbReference type="SMART" id="SM00642"/>
    </source>
</evidence>
<feature type="signal peptide" evidence="7">
    <location>
        <begin position="1"/>
        <end position="20"/>
    </location>
</feature>
<dbReference type="OrthoDB" id="9806009at2"/>
<dbReference type="InterPro" id="IPR006046">
    <property type="entry name" value="Alpha_amylase"/>
</dbReference>
<keyword evidence="3 6" id="KW-0119">Carbohydrate metabolism</keyword>
<dbReference type="STRING" id="688246.Premu_0347"/>
<dbReference type="InterPro" id="IPR006047">
    <property type="entry name" value="GH13_cat_dom"/>
</dbReference>
<comment type="catalytic activity">
    <reaction evidence="6">
        <text>Endohydrolysis of (1-&gt;4)-alpha-D-glucosidic linkages in polysaccharides containing three or more (1-&gt;4)-alpha-linked D-glucose units.</text>
        <dbReference type="EC" id="3.2.1.1"/>
    </reaction>
</comment>
<dbReference type="HOGENOM" id="CLU_017998_0_0_10"/>
<dbReference type="EMBL" id="GL945017">
    <property type="protein sequence ID" value="EGN55829.1"/>
    <property type="molecule type" value="Genomic_DNA"/>
</dbReference>
<evidence type="ECO:0000256" key="1">
    <source>
        <dbReference type="ARBA" id="ARBA00008061"/>
    </source>
</evidence>
<dbReference type="Gene3D" id="2.60.40.10">
    <property type="entry name" value="Immunoglobulins"/>
    <property type="match status" value="1"/>
</dbReference>
<accession>F8NAM9</accession>
<dbReference type="PANTHER" id="PTHR43447">
    <property type="entry name" value="ALPHA-AMYLASE"/>
    <property type="match status" value="1"/>
</dbReference>
<dbReference type="Proteomes" id="UP000002772">
    <property type="component" value="Unassembled WGS sequence"/>
</dbReference>
<dbReference type="AlphaFoldDB" id="F8NAM9"/>
<evidence type="ECO:0000313" key="9">
    <source>
        <dbReference type="EMBL" id="EGN55829.1"/>
    </source>
</evidence>
<feature type="domain" description="Glycosyl hydrolase family 13 catalytic" evidence="8">
    <location>
        <begin position="29"/>
        <end position="370"/>
    </location>
</feature>
<keyword evidence="10" id="KW-1185">Reference proteome</keyword>
<evidence type="ECO:0000256" key="2">
    <source>
        <dbReference type="ARBA" id="ARBA00022801"/>
    </source>
</evidence>
<dbReference type="InterPro" id="IPR017853">
    <property type="entry name" value="GH"/>
</dbReference>
<dbReference type="PRINTS" id="PR00110">
    <property type="entry name" value="ALPHAAMYLASE"/>
</dbReference>
<gene>
    <name evidence="9" type="ORF">Premu_0347</name>
</gene>